<dbReference type="RefSeq" id="WP_186964219.1">
    <property type="nucleotide sequence ID" value="NZ_JACOPR010000009.1"/>
</dbReference>
<dbReference type="SUPFAM" id="SSF52025">
    <property type="entry name" value="PA domain"/>
    <property type="match status" value="1"/>
</dbReference>
<dbReference type="PROSITE" id="PS51257">
    <property type="entry name" value="PROKAR_LIPOPROTEIN"/>
    <property type="match status" value="1"/>
</dbReference>
<dbReference type="InterPro" id="IPR007484">
    <property type="entry name" value="Peptidase_M28"/>
</dbReference>
<evidence type="ECO:0000259" key="2">
    <source>
        <dbReference type="Pfam" id="PF02225"/>
    </source>
</evidence>
<dbReference type="InterPro" id="IPR046450">
    <property type="entry name" value="PA_dom_sf"/>
</dbReference>
<dbReference type="PANTHER" id="PTHR10404">
    <property type="entry name" value="N-ACETYLATED-ALPHA-LINKED ACIDIC DIPEPTIDASE"/>
    <property type="match status" value="1"/>
</dbReference>
<dbReference type="Pfam" id="PF04389">
    <property type="entry name" value="Peptidase_M28"/>
    <property type="match status" value="1"/>
</dbReference>
<sequence>MKHTNHFLPLLLAGALTLSVTACTAAAPKESPAAAPADPEAAYESFLNAVSPDYAYDIAYELTTNPDFFNSELGGRTAGSDAEHAAADYLVQTMEEIGLSDVEKVAADCDRWQFNGASFTVDGVSYPVYSYATASTPAEGITAEVVYVGKGTMWDYEGLDVTGKIVLIDIDQRNDWWITYPMLEAQHQGAAAILAANVGGFSQIADDALNCQDICGPTAIPTLSIGLSDSQEIQEKLAAGPVTATLVVDNEVNVGEGTTYNIMGRIPGKSSDHQILVGGHYDVHFKGFQDDNCAVGLVLAMAKAMIDSGYQPENDLVFCLHGAEEWGSSYTQYDWTVGAWEMINRVHPDWVGKTLAFLNFELPAYEFDTYTSSYSAPEMYAMLDYFVNEYPYSPEPEGCFEDGVLTEGYQTYTYSDDFSYYAAGVPSTVNGFLLQKDMETVFPFYEEIYHSQYDTPETYNEAVMNFNIRYYGALAMYIDQTPALYLDFTAQYDRILASLDEELLTRVGVDMDAYHTALEALKETAQAMSEEICSVNEDYAEARNAQDTAKMEELWNRGRELTAQNLTAFAYAQKHLLGLMYERPIVPHEAPQENITLCENIISCLEEGQVATAVDEYAWTVNNVLEWYAMYFSPEVIAIQDDMLWGESNADNLYWGTGKSFAKADVDQATRSLYTRYEEEGGDFSQEIAVYQKAVEAQSGILLQLAQQEIDSINELTQLLA</sequence>
<accession>A0ABR7HW91</accession>
<proteinExistence type="predicted"/>
<dbReference type="Proteomes" id="UP000660021">
    <property type="component" value="Unassembled WGS sequence"/>
</dbReference>
<evidence type="ECO:0000259" key="3">
    <source>
        <dbReference type="Pfam" id="PF04389"/>
    </source>
</evidence>
<feature type="domain" description="PA" evidence="2">
    <location>
        <begin position="142"/>
        <end position="233"/>
    </location>
</feature>
<protein>
    <submittedName>
        <fullName evidence="4">M28 family peptidase</fullName>
    </submittedName>
</protein>
<keyword evidence="5" id="KW-1185">Reference proteome</keyword>
<gene>
    <name evidence="4" type="ORF">H8S34_13135</name>
</gene>
<evidence type="ECO:0000256" key="1">
    <source>
        <dbReference type="SAM" id="SignalP"/>
    </source>
</evidence>
<reference evidence="4 5" key="1">
    <citation type="submission" date="2020-08" db="EMBL/GenBank/DDBJ databases">
        <title>Genome public.</title>
        <authorList>
            <person name="Liu C."/>
            <person name="Sun Q."/>
        </authorList>
    </citation>
    <scope>NUCLEOTIDE SEQUENCE [LARGE SCALE GENOMIC DNA]</scope>
    <source>
        <strain evidence="4 5">New-38</strain>
    </source>
</reference>
<dbReference type="EMBL" id="JACOPR010000009">
    <property type="protein sequence ID" value="MBC5731764.1"/>
    <property type="molecule type" value="Genomic_DNA"/>
</dbReference>
<organism evidence="4 5">
    <name type="scientific">Pseudoflavonifractor hominis</name>
    <dbReference type="NCBI Taxonomy" id="2763059"/>
    <lineage>
        <taxon>Bacteria</taxon>
        <taxon>Bacillati</taxon>
        <taxon>Bacillota</taxon>
        <taxon>Clostridia</taxon>
        <taxon>Eubacteriales</taxon>
        <taxon>Oscillospiraceae</taxon>
        <taxon>Pseudoflavonifractor</taxon>
    </lineage>
</organism>
<dbReference type="InterPro" id="IPR003137">
    <property type="entry name" value="PA_domain"/>
</dbReference>
<dbReference type="Gene3D" id="3.50.30.30">
    <property type="match status" value="1"/>
</dbReference>
<name>A0ABR7HW91_9FIRM</name>
<feature type="chain" id="PRO_5045636965" evidence="1">
    <location>
        <begin position="26"/>
        <end position="721"/>
    </location>
</feature>
<feature type="domain" description="Peptidase M28" evidence="3">
    <location>
        <begin position="261"/>
        <end position="463"/>
    </location>
</feature>
<dbReference type="Gene3D" id="3.40.630.10">
    <property type="entry name" value="Zn peptidases"/>
    <property type="match status" value="1"/>
</dbReference>
<dbReference type="PANTHER" id="PTHR10404:SF46">
    <property type="entry name" value="VACUOLAR PROTEIN SORTING-ASSOCIATED PROTEIN 70"/>
    <property type="match status" value="1"/>
</dbReference>
<evidence type="ECO:0000313" key="5">
    <source>
        <dbReference type="Proteomes" id="UP000660021"/>
    </source>
</evidence>
<dbReference type="Pfam" id="PF02225">
    <property type="entry name" value="PA"/>
    <property type="match status" value="1"/>
</dbReference>
<dbReference type="SUPFAM" id="SSF53187">
    <property type="entry name" value="Zn-dependent exopeptidases"/>
    <property type="match status" value="1"/>
</dbReference>
<keyword evidence="1" id="KW-0732">Signal</keyword>
<dbReference type="InterPro" id="IPR039373">
    <property type="entry name" value="Peptidase_M28B"/>
</dbReference>
<evidence type="ECO:0000313" key="4">
    <source>
        <dbReference type="EMBL" id="MBC5731764.1"/>
    </source>
</evidence>
<feature type="signal peptide" evidence="1">
    <location>
        <begin position="1"/>
        <end position="25"/>
    </location>
</feature>
<comment type="caution">
    <text evidence="4">The sequence shown here is derived from an EMBL/GenBank/DDBJ whole genome shotgun (WGS) entry which is preliminary data.</text>
</comment>